<accession>A0ABN1Y4K2</accession>
<keyword evidence="7" id="KW-0456">Lyase</keyword>
<dbReference type="PANTHER" id="PTHR13604:SF0">
    <property type="entry name" value="ABASIC SITE PROCESSING PROTEIN HMCES"/>
    <property type="match status" value="1"/>
</dbReference>
<organism evidence="9 10">
    <name type="scientific">Kitasatospora putterlickiae</name>
    <dbReference type="NCBI Taxonomy" id="221725"/>
    <lineage>
        <taxon>Bacteria</taxon>
        <taxon>Bacillati</taxon>
        <taxon>Actinomycetota</taxon>
        <taxon>Actinomycetes</taxon>
        <taxon>Kitasatosporales</taxon>
        <taxon>Streptomycetaceae</taxon>
        <taxon>Kitasatospora</taxon>
    </lineage>
</organism>
<dbReference type="EMBL" id="BAAAKJ010000194">
    <property type="protein sequence ID" value="GAA1397792.1"/>
    <property type="molecule type" value="Genomic_DNA"/>
</dbReference>
<comment type="caution">
    <text evidence="9">The sequence shown here is derived from an EMBL/GenBank/DDBJ whole genome shotgun (WGS) entry which is preliminary data.</text>
</comment>
<keyword evidence="6" id="KW-0238">DNA-binding</keyword>
<dbReference type="InterPro" id="IPR003738">
    <property type="entry name" value="SRAP"/>
</dbReference>
<dbReference type="PROSITE" id="PS51257">
    <property type="entry name" value="PROKAR_LIPOPROTEIN"/>
    <property type="match status" value="1"/>
</dbReference>
<keyword evidence="2 8" id="KW-0645">Protease</keyword>
<sequence length="297" mass="32216">MRLLRLGPAVPSGVAACHGEDGGAAAGGSGADAGPGRAGRGKLTVMCGRFAASSRPEDIVELFGVEQWDPAETLDPSWNVAPTQSAFVVLERQAKGAARPVRQLRVLRWGLVPQWAGSPETAVKMINARADTVHEKPAYRQAFAARRCVLPVDGYYEWQTVPGERGKARKKPFFVSRADGAPLALAGLYEFWRNRAVPSDHPEGWLVTFTVVTTEAEELLAPIHERMPLFLDPGSFDAWLDPGLDDSGSEELRRLLIPPPPGALRVTPVSPDVGSVRNDHPGLTEPHTEVEYETTLF</sequence>
<name>A0ABN1Y4K2_9ACTN</name>
<dbReference type="SUPFAM" id="SSF143081">
    <property type="entry name" value="BB1717-like"/>
    <property type="match status" value="1"/>
</dbReference>
<keyword evidence="10" id="KW-1185">Reference proteome</keyword>
<evidence type="ECO:0000256" key="3">
    <source>
        <dbReference type="ARBA" id="ARBA00022763"/>
    </source>
</evidence>
<keyword evidence="4 8" id="KW-0378">Hydrolase</keyword>
<comment type="similarity">
    <text evidence="1 8">Belongs to the SOS response-associated peptidase family.</text>
</comment>
<dbReference type="InterPro" id="IPR036590">
    <property type="entry name" value="SRAP-like"/>
</dbReference>
<dbReference type="Gene3D" id="3.90.1680.10">
    <property type="entry name" value="SOS response associated peptidase-like"/>
    <property type="match status" value="1"/>
</dbReference>
<keyword evidence="5" id="KW-0190">Covalent protein-DNA linkage</keyword>
<evidence type="ECO:0000256" key="2">
    <source>
        <dbReference type="ARBA" id="ARBA00022670"/>
    </source>
</evidence>
<keyword evidence="3" id="KW-0227">DNA damage</keyword>
<dbReference type="PANTHER" id="PTHR13604">
    <property type="entry name" value="DC12-RELATED"/>
    <property type="match status" value="1"/>
</dbReference>
<dbReference type="Pfam" id="PF02586">
    <property type="entry name" value="SRAP"/>
    <property type="match status" value="1"/>
</dbReference>
<dbReference type="Proteomes" id="UP001499863">
    <property type="component" value="Unassembled WGS sequence"/>
</dbReference>
<proteinExistence type="inferred from homology"/>
<dbReference type="EC" id="3.4.-.-" evidence="8"/>
<evidence type="ECO:0000256" key="8">
    <source>
        <dbReference type="RuleBase" id="RU364100"/>
    </source>
</evidence>
<evidence type="ECO:0000313" key="9">
    <source>
        <dbReference type="EMBL" id="GAA1397792.1"/>
    </source>
</evidence>
<evidence type="ECO:0000256" key="5">
    <source>
        <dbReference type="ARBA" id="ARBA00023124"/>
    </source>
</evidence>
<gene>
    <name evidence="9" type="ORF">GCM10009639_35630</name>
</gene>
<evidence type="ECO:0000256" key="6">
    <source>
        <dbReference type="ARBA" id="ARBA00023125"/>
    </source>
</evidence>
<evidence type="ECO:0000313" key="10">
    <source>
        <dbReference type="Proteomes" id="UP001499863"/>
    </source>
</evidence>
<evidence type="ECO:0000256" key="4">
    <source>
        <dbReference type="ARBA" id="ARBA00022801"/>
    </source>
</evidence>
<protein>
    <recommendedName>
        <fullName evidence="8">Abasic site processing protein</fullName>
        <ecNumber evidence="8">3.4.-.-</ecNumber>
    </recommendedName>
</protein>
<evidence type="ECO:0000256" key="7">
    <source>
        <dbReference type="ARBA" id="ARBA00023239"/>
    </source>
</evidence>
<evidence type="ECO:0000256" key="1">
    <source>
        <dbReference type="ARBA" id="ARBA00008136"/>
    </source>
</evidence>
<reference evidence="9 10" key="1">
    <citation type="journal article" date="2019" name="Int. J. Syst. Evol. Microbiol.">
        <title>The Global Catalogue of Microorganisms (GCM) 10K type strain sequencing project: providing services to taxonomists for standard genome sequencing and annotation.</title>
        <authorList>
            <consortium name="The Broad Institute Genomics Platform"/>
            <consortium name="The Broad Institute Genome Sequencing Center for Infectious Disease"/>
            <person name="Wu L."/>
            <person name="Ma J."/>
        </authorList>
    </citation>
    <scope>NUCLEOTIDE SEQUENCE [LARGE SCALE GENOMIC DNA]</scope>
    <source>
        <strain evidence="9 10">JCM 12393</strain>
    </source>
</reference>